<dbReference type="InterPro" id="IPR012338">
    <property type="entry name" value="Beta-lactam/transpept-like"/>
</dbReference>
<dbReference type="EMBL" id="JPSL02000039">
    <property type="protein sequence ID" value="KGQ22479.1"/>
    <property type="molecule type" value="Genomic_DNA"/>
</dbReference>
<dbReference type="PATRIC" id="fig|276.5.peg.711"/>
<dbReference type="STRING" id="276.THFILI_08305"/>
<dbReference type="Gene3D" id="3.40.710.10">
    <property type="entry name" value="DD-peptidase/beta-lactamase superfamily"/>
    <property type="match status" value="1"/>
</dbReference>
<keyword evidence="3" id="KW-1185">Reference proteome</keyword>
<sequence>MKLLEWLKEEVERGSFPGVVAGVVKDGEVVFREAVGRMDPKGTPMRPEAVFRVYSMTKPWTSVLALSFVEEGRLSLMDPVELYFPAFRPQVAVEEGEGFRLEPPRRPVLVYDLLRHTSGLTYGVFFRSPVKKLYLEAGVDLLNQSREEFLEALFRLPLRFQPGSTFEYGLSTDLLGHLLEEIAGEDLESLMRKRLFAPLGMKDSGFTAFPDRLAQPFPQDPETQAPIRLIPPSPKAGRHSGGAGGFSTLDDYLRFAEMLRTRRGPVSPALLDYLQQDHLGPLYPGVLERGEEYTPGPGYTFGLGVAVRKEAGLSPGHPGEVNWAGLAGTYFFADPKAGLSAVLLVQAPSLLSVARPDGVYFSRLGQKMWHRFRTLVYAAYAA</sequence>
<dbReference type="RefSeq" id="WP_038062504.1">
    <property type="nucleotide sequence ID" value="NZ_JPSL02000039.1"/>
</dbReference>
<evidence type="ECO:0000259" key="1">
    <source>
        <dbReference type="Pfam" id="PF00144"/>
    </source>
</evidence>
<proteinExistence type="predicted"/>
<dbReference type="AlphaFoldDB" id="A0A0A2XBC5"/>
<reference evidence="2 3" key="1">
    <citation type="journal article" date="2015" name="Genome Announc.">
        <title>Draft Genome Sequence of the Thermophile Thermus filiformis ATCC 43280, Producer of Carotenoid-(Di)glucoside-Branched Fatty Acid (Di)esters and Source of Hyperthermostable Enzymes of Biotechnological Interest.</title>
        <authorList>
            <person name="Mandelli F."/>
            <person name="Oliveira Ramires B."/>
            <person name="Couger M.B."/>
            <person name="Paixao D.A."/>
            <person name="Camilo C.M."/>
            <person name="Polikarpov I."/>
            <person name="Prade R."/>
            <person name="Riano-Pachon D.M."/>
            <person name="Squina F.M."/>
        </authorList>
    </citation>
    <scope>NUCLEOTIDE SEQUENCE [LARGE SCALE GENOMIC DNA]</scope>
    <source>
        <strain evidence="2 3">ATCC 43280</strain>
    </source>
</reference>
<dbReference type="Pfam" id="PF00144">
    <property type="entry name" value="Beta-lactamase"/>
    <property type="match status" value="1"/>
</dbReference>
<gene>
    <name evidence="2" type="ORF">THFILI_08305</name>
</gene>
<dbReference type="OrthoDB" id="9797709at2"/>
<organism evidence="2 3">
    <name type="scientific">Thermus filiformis</name>
    <dbReference type="NCBI Taxonomy" id="276"/>
    <lineage>
        <taxon>Bacteria</taxon>
        <taxon>Thermotogati</taxon>
        <taxon>Deinococcota</taxon>
        <taxon>Deinococci</taxon>
        <taxon>Thermales</taxon>
        <taxon>Thermaceae</taxon>
        <taxon>Thermus</taxon>
    </lineage>
</organism>
<protein>
    <submittedName>
        <fullName evidence="2">Beta-lactamase</fullName>
    </submittedName>
</protein>
<dbReference type="SUPFAM" id="SSF56601">
    <property type="entry name" value="beta-lactamase/transpeptidase-like"/>
    <property type="match status" value="1"/>
</dbReference>
<dbReference type="InterPro" id="IPR050789">
    <property type="entry name" value="Diverse_Enzym_Activities"/>
</dbReference>
<dbReference type="Proteomes" id="UP000030364">
    <property type="component" value="Unassembled WGS sequence"/>
</dbReference>
<dbReference type="PANTHER" id="PTHR43283">
    <property type="entry name" value="BETA-LACTAMASE-RELATED"/>
    <property type="match status" value="1"/>
</dbReference>
<evidence type="ECO:0000313" key="3">
    <source>
        <dbReference type="Proteomes" id="UP000030364"/>
    </source>
</evidence>
<feature type="domain" description="Beta-lactamase-related" evidence="1">
    <location>
        <begin position="6"/>
        <end position="349"/>
    </location>
</feature>
<dbReference type="InterPro" id="IPR001466">
    <property type="entry name" value="Beta-lactam-related"/>
</dbReference>
<evidence type="ECO:0000313" key="2">
    <source>
        <dbReference type="EMBL" id="KGQ22479.1"/>
    </source>
</evidence>
<comment type="caution">
    <text evidence="2">The sequence shown here is derived from an EMBL/GenBank/DDBJ whole genome shotgun (WGS) entry which is preliminary data.</text>
</comment>
<accession>A0A0A2XBC5</accession>
<dbReference type="PANTHER" id="PTHR43283:SF3">
    <property type="entry name" value="BETA-LACTAMASE FAMILY PROTEIN (AFU_ORTHOLOGUE AFUA_5G07500)"/>
    <property type="match status" value="1"/>
</dbReference>
<name>A0A0A2XBC5_THEFI</name>